<dbReference type="InterPro" id="IPR007278">
    <property type="entry name" value="DUF397"/>
</dbReference>
<protein>
    <recommendedName>
        <fullName evidence="1">DUF397 domain-containing protein</fullName>
    </recommendedName>
</protein>
<evidence type="ECO:0000313" key="3">
    <source>
        <dbReference type="Proteomes" id="UP000198727"/>
    </source>
</evidence>
<dbReference type="Pfam" id="PF04149">
    <property type="entry name" value="DUF397"/>
    <property type="match status" value="1"/>
</dbReference>
<organism evidence="2 3">
    <name type="scientific">Amycolatopsis arida</name>
    <dbReference type="NCBI Taxonomy" id="587909"/>
    <lineage>
        <taxon>Bacteria</taxon>
        <taxon>Bacillati</taxon>
        <taxon>Actinomycetota</taxon>
        <taxon>Actinomycetes</taxon>
        <taxon>Pseudonocardiales</taxon>
        <taxon>Pseudonocardiaceae</taxon>
        <taxon>Amycolatopsis</taxon>
    </lineage>
</organism>
<dbReference type="AlphaFoldDB" id="A0A1I5Z2U8"/>
<reference evidence="3" key="1">
    <citation type="submission" date="2016-10" db="EMBL/GenBank/DDBJ databases">
        <authorList>
            <person name="Varghese N."/>
            <person name="Submissions S."/>
        </authorList>
    </citation>
    <scope>NUCLEOTIDE SEQUENCE [LARGE SCALE GENOMIC DNA]</scope>
    <source>
        <strain evidence="3">CGMCC 4.5579</strain>
    </source>
</reference>
<dbReference type="Proteomes" id="UP000198727">
    <property type="component" value="Unassembled WGS sequence"/>
</dbReference>
<proteinExistence type="predicted"/>
<evidence type="ECO:0000259" key="1">
    <source>
        <dbReference type="Pfam" id="PF04149"/>
    </source>
</evidence>
<dbReference type="STRING" id="587909.SAMN05421810_108137"/>
<name>A0A1I5Z2U8_9PSEU</name>
<keyword evidence="3" id="KW-1185">Reference proteome</keyword>
<dbReference type="EMBL" id="FOWW01000008">
    <property type="protein sequence ID" value="SFQ50437.1"/>
    <property type="molecule type" value="Genomic_DNA"/>
</dbReference>
<accession>A0A1I5Z2U8</accession>
<feature type="domain" description="DUF397" evidence="1">
    <location>
        <begin position="7"/>
        <end position="55"/>
    </location>
</feature>
<evidence type="ECO:0000313" key="2">
    <source>
        <dbReference type="EMBL" id="SFQ50437.1"/>
    </source>
</evidence>
<gene>
    <name evidence="2" type="ORF">SAMN05421810_108137</name>
</gene>
<dbReference type="RefSeq" id="WP_092533426.1">
    <property type="nucleotide sequence ID" value="NZ_FOWW01000008.1"/>
</dbReference>
<dbReference type="OrthoDB" id="3694945at2"/>
<sequence length="64" mass="7072">MRTPGETWRKSTYSSPDEDCVEVAFASEVGVRDSKNPAAGHLRLTPRAWHAFLTTCRDLPAPQG</sequence>